<accession>A0ABT9PDM4</accession>
<name>A0ABT9PDM4_9ACTN</name>
<keyword evidence="3" id="KW-1185">Reference proteome</keyword>
<dbReference type="InterPro" id="IPR027417">
    <property type="entry name" value="P-loop_NTPase"/>
</dbReference>
<gene>
    <name evidence="2" type="ORF">J2S57_006567</name>
</gene>
<evidence type="ECO:0000313" key="2">
    <source>
        <dbReference type="EMBL" id="MDP9830818.1"/>
    </source>
</evidence>
<evidence type="ECO:0000313" key="3">
    <source>
        <dbReference type="Proteomes" id="UP001235712"/>
    </source>
</evidence>
<dbReference type="RefSeq" id="WP_307249995.1">
    <property type="nucleotide sequence ID" value="NZ_JAUSQZ010000001.1"/>
</dbReference>
<comment type="caution">
    <text evidence="2">The sequence shown here is derived from an EMBL/GenBank/DDBJ whole genome shotgun (WGS) entry which is preliminary data.</text>
</comment>
<keyword evidence="2" id="KW-0418">Kinase</keyword>
<sequence length="185" mass="20646">MRLFLLGAPCAGKTTLMAPLRRELTCPVLDMDEEILRVNHGVWPHLDRKRGQTRHLIAELSEQRDVVLAYSIIDDEDVTRLREKGWCIVLLDLPEAVMRERAAERERREGWSNIQWLPTHIQHIERLRGRDAFDAVLDATRPVEELVAGVVRLAEPSRPGPPPGPPAGSRAPGPHPAPPAAASPP</sequence>
<feature type="compositionally biased region" description="Pro residues" evidence="1">
    <location>
        <begin position="173"/>
        <end position="185"/>
    </location>
</feature>
<dbReference type="Gene3D" id="3.40.50.300">
    <property type="entry name" value="P-loop containing nucleotide triphosphate hydrolases"/>
    <property type="match status" value="1"/>
</dbReference>
<dbReference type="Pfam" id="PF13671">
    <property type="entry name" value="AAA_33"/>
    <property type="match status" value="1"/>
</dbReference>
<dbReference type="GO" id="GO:0016301">
    <property type="term" value="F:kinase activity"/>
    <property type="evidence" value="ECO:0007669"/>
    <property type="project" value="UniProtKB-KW"/>
</dbReference>
<feature type="region of interest" description="Disordered" evidence="1">
    <location>
        <begin position="153"/>
        <end position="185"/>
    </location>
</feature>
<dbReference type="EMBL" id="JAUSQZ010000001">
    <property type="protein sequence ID" value="MDP9830818.1"/>
    <property type="molecule type" value="Genomic_DNA"/>
</dbReference>
<reference evidence="2 3" key="1">
    <citation type="submission" date="2023-07" db="EMBL/GenBank/DDBJ databases">
        <title>Sequencing the genomes of 1000 actinobacteria strains.</title>
        <authorList>
            <person name="Klenk H.-P."/>
        </authorList>
    </citation>
    <scope>NUCLEOTIDE SEQUENCE [LARGE SCALE GENOMIC DNA]</scope>
    <source>
        <strain evidence="2 3">DSM 44388</strain>
    </source>
</reference>
<dbReference type="Proteomes" id="UP001235712">
    <property type="component" value="Unassembled WGS sequence"/>
</dbReference>
<proteinExistence type="predicted"/>
<dbReference type="SUPFAM" id="SSF52540">
    <property type="entry name" value="P-loop containing nucleoside triphosphate hydrolases"/>
    <property type="match status" value="1"/>
</dbReference>
<protein>
    <submittedName>
        <fullName evidence="2">Shikimate kinase</fullName>
    </submittedName>
</protein>
<keyword evidence="2" id="KW-0808">Transferase</keyword>
<evidence type="ECO:0000256" key="1">
    <source>
        <dbReference type="SAM" id="MobiDB-lite"/>
    </source>
</evidence>
<organism evidence="2 3">
    <name type="scientific">Kineosporia succinea</name>
    <dbReference type="NCBI Taxonomy" id="84632"/>
    <lineage>
        <taxon>Bacteria</taxon>
        <taxon>Bacillati</taxon>
        <taxon>Actinomycetota</taxon>
        <taxon>Actinomycetes</taxon>
        <taxon>Kineosporiales</taxon>
        <taxon>Kineosporiaceae</taxon>
        <taxon>Kineosporia</taxon>
    </lineage>
</organism>